<dbReference type="PROSITE" id="PS50887">
    <property type="entry name" value="GGDEF"/>
    <property type="match status" value="1"/>
</dbReference>
<reference evidence="3 4" key="1">
    <citation type="submission" date="2006-01" db="EMBL/GenBank/DDBJ databases">
        <title>Complete sequence of Rhodopseudomonas palustris HaA2.</title>
        <authorList>
            <consortium name="US DOE Joint Genome Institute"/>
            <person name="Copeland A."/>
            <person name="Lucas S."/>
            <person name="Lapidus A."/>
            <person name="Barry K."/>
            <person name="Detter J.C."/>
            <person name="Glavina T."/>
            <person name="Hammon N."/>
            <person name="Israni S."/>
            <person name="Pitluck S."/>
            <person name="Chain P."/>
            <person name="Malfatti S."/>
            <person name="Shin M."/>
            <person name="Vergez L."/>
            <person name="Schmutz J."/>
            <person name="Larimer F."/>
            <person name="Land M."/>
            <person name="Hauser L."/>
            <person name="Pelletier D.A."/>
            <person name="Kyrpides N."/>
            <person name="Anderson I."/>
            <person name="Oda Y."/>
            <person name="Harwood C.S."/>
            <person name="Richardson P."/>
        </authorList>
    </citation>
    <scope>NUCLEOTIDE SEQUENCE [LARGE SCALE GENOMIC DNA]</scope>
    <source>
        <strain evidence="3 4">HaA2</strain>
    </source>
</reference>
<dbReference type="KEGG" id="rpb:RPB_2465"/>
<dbReference type="SMART" id="SM00267">
    <property type="entry name" value="GGDEF"/>
    <property type="match status" value="1"/>
</dbReference>
<feature type="domain" description="GGDEF" evidence="2">
    <location>
        <begin position="262"/>
        <end position="395"/>
    </location>
</feature>
<dbReference type="GO" id="GO:0003824">
    <property type="term" value="F:catalytic activity"/>
    <property type="evidence" value="ECO:0007669"/>
    <property type="project" value="UniProtKB-ARBA"/>
</dbReference>
<dbReference type="STRING" id="316058.RPB_2465"/>
<keyword evidence="1" id="KW-0812">Transmembrane</keyword>
<dbReference type="PANTHER" id="PTHR46663:SF2">
    <property type="entry name" value="GGDEF DOMAIN-CONTAINING PROTEIN"/>
    <property type="match status" value="1"/>
</dbReference>
<dbReference type="OrthoDB" id="9812260at2"/>
<dbReference type="EMBL" id="CP000250">
    <property type="protein sequence ID" value="ABD07170.1"/>
    <property type="molecule type" value="Genomic_DNA"/>
</dbReference>
<dbReference type="FunFam" id="3.30.70.270:FF:000001">
    <property type="entry name" value="Diguanylate cyclase domain protein"/>
    <property type="match status" value="1"/>
</dbReference>
<evidence type="ECO:0000313" key="4">
    <source>
        <dbReference type="Proteomes" id="UP000008809"/>
    </source>
</evidence>
<feature type="transmembrane region" description="Helical" evidence="1">
    <location>
        <begin position="79"/>
        <end position="96"/>
    </location>
</feature>
<dbReference type="NCBIfam" id="TIGR00254">
    <property type="entry name" value="GGDEF"/>
    <property type="match status" value="1"/>
</dbReference>
<feature type="transmembrane region" description="Helical" evidence="1">
    <location>
        <begin position="140"/>
        <end position="158"/>
    </location>
</feature>
<gene>
    <name evidence="3" type="ordered locus">RPB_2465</name>
</gene>
<dbReference type="SUPFAM" id="SSF55073">
    <property type="entry name" value="Nucleotide cyclase"/>
    <property type="match status" value="1"/>
</dbReference>
<evidence type="ECO:0000259" key="2">
    <source>
        <dbReference type="PROSITE" id="PS50887"/>
    </source>
</evidence>
<dbReference type="RefSeq" id="WP_011441355.1">
    <property type="nucleotide sequence ID" value="NC_007778.1"/>
</dbReference>
<dbReference type="AlphaFoldDB" id="Q2IX90"/>
<dbReference type="PANTHER" id="PTHR46663">
    <property type="entry name" value="DIGUANYLATE CYCLASE DGCT-RELATED"/>
    <property type="match status" value="1"/>
</dbReference>
<dbReference type="Proteomes" id="UP000008809">
    <property type="component" value="Chromosome"/>
</dbReference>
<feature type="transmembrane region" description="Helical" evidence="1">
    <location>
        <begin position="55"/>
        <end position="73"/>
    </location>
</feature>
<dbReference type="CDD" id="cd01949">
    <property type="entry name" value="GGDEF"/>
    <property type="match status" value="1"/>
</dbReference>
<dbReference type="HOGENOM" id="CLU_000445_11_36_5"/>
<dbReference type="InterPro" id="IPR000160">
    <property type="entry name" value="GGDEF_dom"/>
</dbReference>
<accession>Q2IX90</accession>
<dbReference type="Pfam" id="PF00990">
    <property type="entry name" value="GGDEF"/>
    <property type="match status" value="1"/>
</dbReference>
<protein>
    <submittedName>
        <fullName evidence="3">Diguanylate cyclase</fullName>
    </submittedName>
</protein>
<evidence type="ECO:0000256" key="1">
    <source>
        <dbReference type="SAM" id="Phobius"/>
    </source>
</evidence>
<organism evidence="3 4">
    <name type="scientific">Rhodopseudomonas palustris (strain HaA2)</name>
    <dbReference type="NCBI Taxonomy" id="316058"/>
    <lineage>
        <taxon>Bacteria</taxon>
        <taxon>Pseudomonadati</taxon>
        <taxon>Pseudomonadota</taxon>
        <taxon>Alphaproteobacteria</taxon>
        <taxon>Hyphomicrobiales</taxon>
        <taxon>Nitrobacteraceae</taxon>
        <taxon>Rhodopseudomonas</taxon>
    </lineage>
</organism>
<proteinExistence type="predicted"/>
<keyword evidence="4" id="KW-1185">Reference proteome</keyword>
<keyword evidence="1" id="KW-1133">Transmembrane helix</keyword>
<evidence type="ECO:0000313" key="3">
    <source>
        <dbReference type="EMBL" id="ABD07170.1"/>
    </source>
</evidence>
<keyword evidence="1" id="KW-0472">Membrane</keyword>
<dbReference type="Gene3D" id="3.30.70.270">
    <property type="match status" value="1"/>
</dbReference>
<dbReference type="InterPro" id="IPR052163">
    <property type="entry name" value="DGC-Regulatory_Protein"/>
</dbReference>
<feature type="transmembrane region" description="Helical" evidence="1">
    <location>
        <begin position="189"/>
        <end position="208"/>
    </location>
</feature>
<feature type="transmembrane region" description="Helical" evidence="1">
    <location>
        <begin position="165"/>
        <end position="183"/>
    </location>
</feature>
<dbReference type="InterPro" id="IPR029787">
    <property type="entry name" value="Nucleotide_cyclase"/>
</dbReference>
<dbReference type="InterPro" id="IPR043128">
    <property type="entry name" value="Rev_trsase/Diguanyl_cyclase"/>
</dbReference>
<name>Q2IX90_RHOP2</name>
<dbReference type="eggNOG" id="COG2199">
    <property type="taxonomic scope" value="Bacteria"/>
</dbReference>
<sequence length="427" mass="46372">MRRVNNPKLNFIEAANAGGPIVETRLIRWLINGPRPQPDAILRRLLLQSQTKTRTLLMAMLSTTMFTIIAALLTGKTWAYAWIAFEVAFGIARYSVARRMSTAHASDRPADGLPIYLGLAWALNYSVGCTLCVLTGQGPLILLTGIVIAGLSGAISSRHAGTPRYGIALICILVLPYTVAMVFSPIAQTYLIALLIPGWGAGMALLLFENYDVLLHLFLSERENKWLANYDQLTGLPNRTMQHRRFDELLRDARGAPGRDDQPLTVLCLDLDGFKAANDGYGHAVGDAVLVVVAERLRSCVRDHDLIFRVGGDEFVILLPAVSAMESAPIAERVIARIAQPFDLGQDTPLSIGVSIGSATFPNDGPTADDLLRSADHAMYEAKRRGRGVVVHCGARDDAIGLVPMPDADARAARRVWSAAHADKVDS</sequence>